<dbReference type="GO" id="GO:0004040">
    <property type="term" value="F:amidase activity"/>
    <property type="evidence" value="ECO:0007669"/>
    <property type="project" value="InterPro"/>
</dbReference>
<keyword evidence="3" id="KW-1185">Reference proteome</keyword>
<comment type="caution">
    <text evidence="2">The sequence shown here is derived from an EMBL/GenBank/DDBJ whole genome shotgun (WGS) entry which is preliminary data.</text>
</comment>
<dbReference type="InterPro" id="IPR002901">
    <property type="entry name" value="MGlyc_endo_b_GlcNAc-like_dom"/>
</dbReference>
<evidence type="ECO:0000313" key="2">
    <source>
        <dbReference type="EMBL" id="GGG07453.1"/>
    </source>
</evidence>
<dbReference type="Gene3D" id="1.10.530.10">
    <property type="match status" value="1"/>
</dbReference>
<dbReference type="Proteomes" id="UP000636949">
    <property type="component" value="Unassembled WGS sequence"/>
</dbReference>
<sequence>MLKVRTIERNTNKKRILTMLKTSKKKLLRLSISGFLAISLASFITSCSKNTETTVEKPDFQAISSVSDRKQAFIDYMLPFIHQVQQDVLNQRQALKSMLAMLNKNKKLSKAQQDQLSRFCEQYKVNFDENALTQMVKDLLIKVNTIPTSMVLAQAALETGWGTSRFAVDGNNYFGQHCFTKGCGLVPKQRTAGAINEVQVFPSPKDSVQSYFNLLNTGTNFQEFRTLRSQLTKEDKPITGKDLIKTLVHYSELEDGEYEKRIISTMDYNNLYQYN</sequence>
<reference evidence="2" key="2">
    <citation type="submission" date="2020-09" db="EMBL/GenBank/DDBJ databases">
        <authorList>
            <person name="Sun Q."/>
            <person name="Zhou Y."/>
        </authorList>
    </citation>
    <scope>NUCLEOTIDE SEQUENCE</scope>
    <source>
        <strain evidence="2">CGMCC 1.15758</strain>
    </source>
</reference>
<dbReference type="InterPro" id="IPR053195">
    <property type="entry name" value="Bax-like"/>
</dbReference>
<dbReference type="AlphaFoldDB" id="A0A8J2Z6V5"/>
<organism evidence="2 3">
    <name type="scientific">Cysteiniphilum litorale</name>
    <dbReference type="NCBI Taxonomy" id="2056700"/>
    <lineage>
        <taxon>Bacteria</taxon>
        <taxon>Pseudomonadati</taxon>
        <taxon>Pseudomonadota</taxon>
        <taxon>Gammaproteobacteria</taxon>
        <taxon>Thiotrichales</taxon>
        <taxon>Fastidiosibacteraceae</taxon>
        <taxon>Cysteiniphilum</taxon>
    </lineage>
</organism>
<dbReference type="PANTHER" id="PTHR40572:SF1">
    <property type="entry name" value="PROTEIN BAX"/>
    <property type="match status" value="1"/>
</dbReference>
<accession>A0A8J2Z6V5</accession>
<dbReference type="EMBL" id="BMJS01000053">
    <property type="protein sequence ID" value="GGG07453.1"/>
    <property type="molecule type" value="Genomic_DNA"/>
</dbReference>
<protein>
    <recommendedName>
        <fullName evidence="1">Mannosyl-glycoprotein endo-beta-N-acetylglucosamidase-like domain-containing protein</fullName>
    </recommendedName>
</protein>
<dbReference type="Pfam" id="PF01832">
    <property type="entry name" value="Glucosaminidase"/>
    <property type="match status" value="1"/>
</dbReference>
<gene>
    <name evidence="2" type="ORF">GCM10010995_26290</name>
</gene>
<evidence type="ECO:0000313" key="3">
    <source>
        <dbReference type="Proteomes" id="UP000636949"/>
    </source>
</evidence>
<evidence type="ECO:0000259" key="1">
    <source>
        <dbReference type="Pfam" id="PF01832"/>
    </source>
</evidence>
<proteinExistence type="predicted"/>
<feature type="domain" description="Mannosyl-glycoprotein endo-beta-N-acetylglucosamidase-like" evidence="1">
    <location>
        <begin position="144"/>
        <end position="271"/>
    </location>
</feature>
<reference evidence="2" key="1">
    <citation type="journal article" date="2014" name="Int. J. Syst. Evol. Microbiol.">
        <title>Complete genome sequence of Corynebacterium casei LMG S-19264T (=DSM 44701T), isolated from a smear-ripened cheese.</title>
        <authorList>
            <consortium name="US DOE Joint Genome Institute (JGI-PGF)"/>
            <person name="Walter F."/>
            <person name="Albersmeier A."/>
            <person name="Kalinowski J."/>
            <person name="Ruckert C."/>
        </authorList>
    </citation>
    <scope>NUCLEOTIDE SEQUENCE</scope>
    <source>
        <strain evidence="2">CGMCC 1.15758</strain>
    </source>
</reference>
<name>A0A8J2Z6V5_9GAMM</name>
<dbReference type="PANTHER" id="PTHR40572">
    <property type="entry name" value="PROTEIN BAX"/>
    <property type="match status" value="1"/>
</dbReference>